<dbReference type="Proteomes" id="UP000824161">
    <property type="component" value="Unassembled WGS sequence"/>
</dbReference>
<evidence type="ECO:0000313" key="3">
    <source>
        <dbReference type="Proteomes" id="UP000824161"/>
    </source>
</evidence>
<gene>
    <name evidence="2" type="ORF">IAC44_03425</name>
</gene>
<proteinExistence type="predicted"/>
<keyword evidence="1" id="KW-0732">Signal</keyword>
<evidence type="ECO:0008006" key="4">
    <source>
        <dbReference type="Google" id="ProtNLM"/>
    </source>
</evidence>
<feature type="chain" id="PRO_5038339229" description="OmpA-like domain-containing protein" evidence="1">
    <location>
        <begin position="23"/>
        <end position="169"/>
    </location>
</feature>
<name>A0A9D1HAA1_9FLAO</name>
<reference evidence="2" key="2">
    <citation type="journal article" date="2021" name="PeerJ">
        <title>Extensive microbial diversity within the chicken gut microbiome revealed by metagenomics and culture.</title>
        <authorList>
            <person name="Gilroy R."/>
            <person name="Ravi A."/>
            <person name="Getino M."/>
            <person name="Pursley I."/>
            <person name="Horton D.L."/>
            <person name="Alikhan N.F."/>
            <person name="Baker D."/>
            <person name="Gharbi K."/>
            <person name="Hall N."/>
            <person name="Watson M."/>
            <person name="Adriaenssens E.M."/>
            <person name="Foster-Nyarko E."/>
            <person name="Jarju S."/>
            <person name="Secka A."/>
            <person name="Antonio M."/>
            <person name="Oren A."/>
            <person name="Chaudhuri R.R."/>
            <person name="La Ragione R."/>
            <person name="Hildebrand F."/>
            <person name="Pallen M.J."/>
        </authorList>
    </citation>
    <scope>NUCLEOTIDE SEQUENCE</scope>
    <source>
        <strain evidence="2">1383</strain>
    </source>
</reference>
<protein>
    <recommendedName>
        <fullName evidence="4">OmpA-like domain-containing protein</fullName>
    </recommendedName>
</protein>
<evidence type="ECO:0000313" key="2">
    <source>
        <dbReference type="EMBL" id="HIT97869.1"/>
    </source>
</evidence>
<comment type="caution">
    <text evidence="2">The sequence shown here is derived from an EMBL/GenBank/DDBJ whole genome shotgun (WGS) entry which is preliminary data.</text>
</comment>
<accession>A0A9D1HAA1</accession>
<dbReference type="AlphaFoldDB" id="A0A9D1HAA1"/>
<dbReference type="EMBL" id="DVLY01000080">
    <property type="protein sequence ID" value="HIT97869.1"/>
    <property type="molecule type" value="Genomic_DNA"/>
</dbReference>
<organism evidence="2 3">
    <name type="scientific">Candidatus Merdimorpha stercoravium</name>
    <dbReference type="NCBI Taxonomy" id="2840863"/>
    <lineage>
        <taxon>Bacteria</taxon>
        <taxon>Pseudomonadati</taxon>
        <taxon>Bacteroidota</taxon>
        <taxon>Flavobacteriia</taxon>
        <taxon>Flavobacteriales</taxon>
        <taxon>Candidatus Merdimorpha</taxon>
    </lineage>
</organism>
<reference evidence="2" key="1">
    <citation type="submission" date="2020-10" db="EMBL/GenBank/DDBJ databases">
        <authorList>
            <person name="Gilroy R."/>
        </authorList>
    </citation>
    <scope>NUCLEOTIDE SEQUENCE</scope>
    <source>
        <strain evidence="2">1383</strain>
    </source>
</reference>
<feature type="signal peptide" evidence="1">
    <location>
        <begin position="1"/>
        <end position="22"/>
    </location>
</feature>
<evidence type="ECO:0000256" key="1">
    <source>
        <dbReference type="SAM" id="SignalP"/>
    </source>
</evidence>
<sequence length="169" mass="18125">MKKNFLLLPATLVALLCEPSEAQTVSTGMVASSSGSLPAAFQTYPVRFSGTSDVLRADVGENRSSLEAISENIREYRAAIDKGEYRIRVASNIAPVDMTEQEAYARARQRALVLKSYLISSVGVREEDFSTSVSTEGRLSANDRLTVGLVPVKKADDSAPVAVGLPAED</sequence>